<dbReference type="AlphaFoldDB" id="A0A7X0MN03"/>
<feature type="region of interest" description="Disordered" evidence="1">
    <location>
        <begin position="169"/>
        <end position="190"/>
    </location>
</feature>
<sequence length="190" mass="21234">MIQELLQIKPTDSFQDMRDRMGAFLGMNTPIPENAMRRAVQDQDYANNLITCRNAPGFLEVLLTDPENEQYALNTVQDNEISNVELIQKAAGAFMRWGKAGFSVVDDTTLEIRENACMGCENLSKPEKKLQKLVTSKPSEQIGKRISDCVCKLCGCSLSKKIRIPTESCPARHPENSNLNRWGEPALKTG</sequence>
<dbReference type="EMBL" id="JACHCC010000019">
    <property type="protein sequence ID" value="MBB6503013.1"/>
    <property type="molecule type" value="Genomic_DNA"/>
</dbReference>
<dbReference type="RefSeq" id="WP_184629252.1">
    <property type="nucleotide sequence ID" value="NZ_JACHCC010000019.1"/>
</dbReference>
<organism evidence="2 3">
    <name type="scientific">Pedobacter cryoconitis</name>
    <dbReference type="NCBI Taxonomy" id="188932"/>
    <lineage>
        <taxon>Bacteria</taxon>
        <taxon>Pseudomonadati</taxon>
        <taxon>Bacteroidota</taxon>
        <taxon>Sphingobacteriia</taxon>
        <taxon>Sphingobacteriales</taxon>
        <taxon>Sphingobacteriaceae</taxon>
        <taxon>Pedobacter</taxon>
    </lineage>
</organism>
<protein>
    <submittedName>
        <fullName evidence="2">Uncharacterized protein</fullName>
    </submittedName>
</protein>
<evidence type="ECO:0000256" key="1">
    <source>
        <dbReference type="SAM" id="MobiDB-lite"/>
    </source>
</evidence>
<evidence type="ECO:0000313" key="3">
    <source>
        <dbReference type="Proteomes" id="UP000521017"/>
    </source>
</evidence>
<accession>A0A7X0MN03</accession>
<name>A0A7X0MN03_9SPHI</name>
<comment type="caution">
    <text evidence="2">The sequence shown here is derived from an EMBL/GenBank/DDBJ whole genome shotgun (WGS) entry which is preliminary data.</text>
</comment>
<dbReference type="Proteomes" id="UP000521017">
    <property type="component" value="Unassembled WGS sequence"/>
</dbReference>
<gene>
    <name evidence="2" type="ORF">HDF25_005199</name>
</gene>
<reference evidence="2 3" key="1">
    <citation type="submission" date="2020-08" db="EMBL/GenBank/DDBJ databases">
        <title>Genomic Encyclopedia of Type Strains, Phase IV (KMG-V): Genome sequencing to study the core and pangenomes of soil and plant-associated prokaryotes.</title>
        <authorList>
            <person name="Whitman W."/>
        </authorList>
    </citation>
    <scope>NUCLEOTIDE SEQUENCE [LARGE SCALE GENOMIC DNA]</scope>
    <source>
        <strain evidence="2 3">M2T3</strain>
    </source>
</reference>
<evidence type="ECO:0000313" key="2">
    <source>
        <dbReference type="EMBL" id="MBB6503013.1"/>
    </source>
</evidence>
<proteinExistence type="predicted"/>